<dbReference type="Proteomes" id="UP000054324">
    <property type="component" value="Unassembled WGS sequence"/>
</dbReference>
<accession>A0A074ZXZ6</accession>
<keyword evidence="3" id="KW-1185">Reference proteome</keyword>
<reference evidence="2 3" key="1">
    <citation type="submission" date="2013-11" db="EMBL/GenBank/DDBJ databases">
        <title>Opisthorchis viverrini - life in the bile duct.</title>
        <authorList>
            <person name="Young N.D."/>
            <person name="Nagarajan N."/>
            <person name="Lin S.J."/>
            <person name="Korhonen P.K."/>
            <person name="Jex A.R."/>
            <person name="Hall R.S."/>
            <person name="Safavi-Hemami H."/>
            <person name="Kaewkong W."/>
            <person name="Bertrand D."/>
            <person name="Gao S."/>
            <person name="Seet Q."/>
            <person name="Wongkham S."/>
            <person name="Teh B.T."/>
            <person name="Wongkham C."/>
            <person name="Intapan P.M."/>
            <person name="Maleewong W."/>
            <person name="Yang X."/>
            <person name="Hu M."/>
            <person name="Wang Z."/>
            <person name="Hofmann A."/>
            <person name="Sternberg P.W."/>
            <person name="Tan P."/>
            <person name="Wang J."/>
            <person name="Gasser R.B."/>
        </authorList>
    </citation>
    <scope>NUCLEOTIDE SEQUENCE [LARGE SCALE GENOMIC DNA]</scope>
</reference>
<name>A0A074ZXZ6_OPIVI</name>
<dbReference type="CTD" id="20329567"/>
<feature type="non-terminal residue" evidence="2">
    <location>
        <position position="79"/>
    </location>
</feature>
<dbReference type="KEGG" id="ovi:T265_15402"/>
<evidence type="ECO:0000313" key="3">
    <source>
        <dbReference type="Proteomes" id="UP000054324"/>
    </source>
</evidence>
<dbReference type="RefSeq" id="XP_009176191.1">
    <property type="nucleotide sequence ID" value="XM_009177927.1"/>
</dbReference>
<evidence type="ECO:0000313" key="2">
    <source>
        <dbReference type="EMBL" id="KER20064.1"/>
    </source>
</evidence>
<evidence type="ECO:0000256" key="1">
    <source>
        <dbReference type="SAM" id="MobiDB-lite"/>
    </source>
</evidence>
<gene>
    <name evidence="2" type="ORF">T265_15402</name>
</gene>
<proteinExistence type="predicted"/>
<dbReference type="AlphaFoldDB" id="A0A074ZXZ6"/>
<feature type="region of interest" description="Disordered" evidence="1">
    <location>
        <begin position="1"/>
        <end position="33"/>
    </location>
</feature>
<protein>
    <submittedName>
        <fullName evidence="2">Uncharacterized protein</fullName>
    </submittedName>
</protein>
<sequence length="79" mass="8908">MKSKERNQKLSNGRPDTASTINNPSHCSLGARAPELRILTDITSYYSTNQYSRPTNKESGKSHHQTINIFRVTGRKTIC</sequence>
<organism evidence="2 3">
    <name type="scientific">Opisthorchis viverrini</name>
    <name type="common">Southeast Asian liver fluke</name>
    <dbReference type="NCBI Taxonomy" id="6198"/>
    <lineage>
        <taxon>Eukaryota</taxon>
        <taxon>Metazoa</taxon>
        <taxon>Spiralia</taxon>
        <taxon>Lophotrochozoa</taxon>
        <taxon>Platyhelminthes</taxon>
        <taxon>Trematoda</taxon>
        <taxon>Digenea</taxon>
        <taxon>Opisthorchiida</taxon>
        <taxon>Opisthorchiata</taxon>
        <taxon>Opisthorchiidae</taxon>
        <taxon>Opisthorchis</taxon>
    </lineage>
</organism>
<feature type="compositionally biased region" description="Polar residues" evidence="1">
    <location>
        <begin position="17"/>
        <end position="26"/>
    </location>
</feature>
<dbReference type="EMBL" id="KL597098">
    <property type="protein sequence ID" value="KER20064.1"/>
    <property type="molecule type" value="Genomic_DNA"/>
</dbReference>
<dbReference type="GeneID" id="20329567"/>